<dbReference type="RefSeq" id="WP_344166971.1">
    <property type="nucleotide sequence ID" value="NZ_BAAARY010000001.1"/>
</dbReference>
<feature type="transmembrane region" description="Helical" evidence="1">
    <location>
        <begin position="201"/>
        <end position="222"/>
    </location>
</feature>
<feature type="transmembrane region" description="Helical" evidence="1">
    <location>
        <begin position="166"/>
        <end position="189"/>
    </location>
</feature>
<comment type="caution">
    <text evidence="2">The sequence shown here is derived from an EMBL/GenBank/DDBJ whole genome shotgun (WGS) entry which is preliminary data.</text>
</comment>
<evidence type="ECO:0000313" key="2">
    <source>
        <dbReference type="EMBL" id="GAA2511386.1"/>
    </source>
</evidence>
<feature type="transmembrane region" description="Helical" evidence="1">
    <location>
        <begin position="6"/>
        <end position="34"/>
    </location>
</feature>
<protein>
    <submittedName>
        <fullName evidence="2">Cytochrome c biogenesis CcdA family protein</fullName>
    </submittedName>
</protein>
<feature type="transmembrane region" description="Helical" evidence="1">
    <location>
        <begin position="131"/>
        <end position="154"/>
    </location>
</feature>
<dbReference type="PANTHER" id="PTHR31272:SF4">
    <property type="entry name" value="CYTOCHROME C-TYPE BIOGENESIS PROTEIN HI_1454-RELATED"/>
    <property type="match status" value="1"/>
</dbReference>
<proteinExistence type="predicted"/>
<gene>
    <name evidence="2" type="ORF">GCM10010201_02870</name>
</gene>
<dbReference type="InterPro" id="IPR051790">
    <property type="entry name" value="Cytochrome_c-biogenesis_DsbD"/>
</dbReference>
<dbReference type="Proteomes" id="UP001499978">
    <property type="component" value="Unassembled WGS sequence"/>
</dbReference>
<name>A0ABP6AA30_9ACTN</name>
<dbReference type="EMBL" id="BAAARY010000001">
    <property type="protein sequence ID" value="GAA2511386.1"/>
    <property type="molecule type" value="Genomic_DNA"/>
</dbReference>
<keyword evidence="1" id="KW-0812">Transmembrane</keyword>
<organism evidence="2 3">
    <name type="scientific">Pilimelia columellifera subsp. columellifera</name>
    <dbReference type="NCBI Taxonomy" id="706583"/>
    <lineage>
        <taxon>Bacteria</taxon>
        <taxon>Bacillati</taxon>
        <taxon>Actinomycetota</taxon>
        <taxon>Actinomycetes</taxon>
        <taxon>Micromonosporales</taxon>
        <taxon>Micromonosporaceae</taxon>
        <taxon>Pilimelia</taxon>
    </lineage>
</organism>
<keyword evidence="3" id="KW-1185">Reference proteome</keyword>
<sequence>MEPGTWGLALAAGMLAAVNPCGFALLPAYLSLLVLGDEPTARARAVGRAVATTAAMTGGFVAVFGAFGLVLGPAASGIQRHLPWVTVGLGVALVAAGGWVLAGRSLPGLPTTGAVSTAPVRQTAVSMFGYGAGYALASLSCTIAPFLAIVVAAGRSSSWLTAGGAFLGYAVGMGLVVGAAAVAVALARPASVARLRRIGPVLGRFSGGLLALVGGYVTYYGWHEVRLLRGDQPQDPVIDAASSAQRWLATVVGGAGPAVFVAVVAAASAVATATALRRRSGSGNPRDGSG</sequence>
<reference evidence="3" key="1">
    <citation type="journal article" date="2019" name="Int. J. Syst. Evol. Microbiol.">
        <title>The Global Catalogue of Microorganisms (GCM) 10K type strain sequencing project: providing services to taxonomists for standard genome sequencing and annotation.</title>
        <authorList>
            <consortium name="The Broad Institute Genomics Platform"/>
            <consortium name="The Broad Institute Genome Sequencing Center for Infectious Disease"/>
            <person name="Wu L."/>
            <person name="Ma J."/>
        </authorList>
    </citation>
    <scope>NUCLEOTIDE SEQUENCE [LARGE SCALE GENOMIC DNA]</scope>
    <source>
        <strain evidence="3">JCM 3367</strain>
    </source>
</reference>
<feature type="transmembrane region" description="Helical" evidence="1">
    <location>
        <begin position="46"/>
        <end position="70"/>
    </location>
</feature>
<accession>A0ABP6AA30</accession>
<feature type="transmembrane region" description="Helical" evidence="1">
    <location>
        <begin position="82"/>
        <end position="102"/>
    </location>
</feature>
<keyword evidence="1" id="KW-0472">Membrane</keyword>
<evidence type="ECO:0000256" key="1">
    <source>
        <dbReference type="SAM" id="Phobius"/>
    </source>
</evidence>
<dbReference type="PANTHER" id="PTHR31272">
    <property type="entry name" value="CYTOCHROME C-TYPE BIOGENESIS PROTEIN HI_1454-RELATED"/>
    <property type="match status" value="1"/>
</dbReference>
<evidence type="ECO:0000313" key="3">
    <source>
        <dbReference type="Proteomes" id="UP001499978"/>
    </source>
</evidence>
<feature type="transmembrane region" description="Helical" evidence="1">
    <location>
        <begin position="255"/>
        <end position="276"/>
    </location>
</feature>
<keyword evidence="1" id="KW-1133">Transmembrane helix</keyword>